<dbReference type="EMBL" id="HE600936">
    <property type="protein sequence ID" value="CAS00534.1"/>
    <property type="molecule type" value="Genomic_DNA"/>
</dbReference>
<gene>
    <name evidence="1" type="ORF">CBG26004</name>
    <name evidence="1" type="ORF">CBG_26004</name>
</gene>
<reference evidence="1 2" key="1">
    <citation type="journal article" date="2003" name="PLoS Biol.">
        <title>The genome sequence of Caenorhabditis briggsae: a platform for comparative genomics.</title>
        <authorList>
            <person name="Stein L.D."/>
            <person name="Bao Z."/>
            <person name="Blasiar D."/>
            <person name="Blumenthal T."/>
            <person name="Brent M.R."/>
            <person name="Chen N."/>
            <person name="Chinwalla A."/>
            <person name="Clarke L."/>
            <person name="Clee C."/>
            <person name="Coghlan A."/>
            <person name="Coulson A."/>
            <person name="D'Eustachio P."/>
            <person name="Fitch D.H."/>
            <person name="Fulton L.A."/>
            <person name="Fulton R.E."/>
            <person name="Griffiths-Jones S."/>
            <person name="Harris T.W."/>
            <person name="Hillier L.W."/>
            <person name="Kamath R."/>
            <person name="Kuwabara P.E."/>
            <person name="Mardis E.R."/>
            <person name="Marra M.A."/>
            <person name="Miner T.L."/>
            <person name="Minx P."/>
            <person name="Mullikin J.C."/>
            <person name="Plumb R.W."/>
            <person name="Rogers J."/>
            <person name="Schein J.E."/>
            <person name="Sohrmann M."/>
            <person name="Spieth J."/>
            <person name="Stajich J.E."/>
            <person name="Wei C."/>
            <person name="Willey D."/>
            <person name="Wilson R.K."/>
            <person name="Durbin R."/>
            <person name="Waterston R.H."/>
        </authorList>
    </citation>
    <scope>NUCLEOTIDE SEQUENCE [LARGE SCALE GENOMIC DNA]</scope>
    <source>
        <strain evidence="1 2">AF16</strain>
    </source>
</reference>
<protein>
    <submittedName>
        <fullName evidence="1">Protein CBG26004</fullName>
    </submittedName>
</protein>
<dbReference type="CTD" id="68917486"/>
<dbReference type="KEGG" id="cbr:CBG_26004"/>
<proteinExistence type="predicted"/>
<accession>B6IKV4</accession>
<reference evidence="1 2" key="2">
    <citation type="journal article" date="2011" name="PLoS Genet.">
        <title>Caenorhabditis briggsae recombinant inbred line genotypes reveal inter-strain incompatibility and the evolution of recombination.</title>
        <authorList>
            <person name="Ross J.A."/>
            <person name="Koboldt D.C."/>
            <person name="Staisch J.E."/>
            <person name="Chamberlin H.M."/>
            <person name="Gupta B.P."/>
            <person name="Miller R.D."/>
            <person name="Baird S.E."/>
            <person name="Haag E.S."/>
        </authorList>
    </citation>
    <scope>NUCLEOTIDE SEQUENCE [LARGE SCALE GENOMIC DNA]</scope>
    <source>
        <strain evidence="1 2">AF16</strain>
    </source>
</reference>
<name>B6IKV4_CAEBR</name>
<sequence>MEKRENRKKKISDQIEKK</sequence>
<evidence type="ECO:0000313" key="2">
    <source>
        <dbReference type="Proteomes" id="UP000008549"/>
    </source>
</evidence>
<organism evidence="1 2">
    <name type="scientific">Caenorhabditis briggsae</name>
    <dbReference type="NCBI Taxonomy" id="6238"/>
    <lineage>
        <taxon>Eukaryota</taxon>
        <taxon>Metazoa</taxon>
        <taxon>Ecdysozoa</taxon>
        <taxon>Nematoda</taxon>
        <taxon>Chromadorea</taxon>
        <taxon>Rhabditida</taxon>
        <taxon>Rhabditina</taxon>
        <taxon>Rhabditomorpha</taxon>
        <taxon>Rhabditoidea</taxon>
        <taxon>Rhabditidae</taxon>
        <taxon>Peloderinae</taxon>
        <taxon>Caenorhabditis</taxon>
    </lineage>
</organism>
<dbReference type="AlphaFoldDB" id="B6IKV4"/>
<evidence type="ECO:0000313" key="1">
    <source>
        <dbReference type="EMBL" id="CAS00534.1"/>
    </source>
</evidence>
<keyword evidence="2" id="KW-1185">Reference proteome</keyword>
<dbReference type="InParanoid" id="B6IKV4"/>
<dbReference type="RefSeq" id="XP_045100093.1">
    <property type="nucleotide sequence ID" value="XM_045243718.1"/>
</dbReference>
<dbReference type="GeneID" id="68917486"/>
<dbReference type="Proteomes" id="UP000008549">
    <property type="component" value="Unassembled WGS sequence"/>
</dbReference>